<accession>A0A0C1M0E3</accession>
<evidence type="ECO:0000256" key="6">
    <source>
        <dbReference type="ARBA" id="ARBA00012180"/>
    </source>
</evidence>
<dbReference type="GO" id="GO:0004523">
    <property type="term" value="F:RNA-DNA hybrid ribonuclease activity"/>
    <property type="evidence" value="ECO:0007669"/>
    <property type="project" value="UniProtKB-UniRule"/>
</dbReference>
<keyword evidence="9 14" id="KW-0540">Nuclease</keyword>
<dbReference type="GeneID" id="74912745"/>
<dbReference type="Proteomes" id="UP000031397">
    <property type="component" value="Unassembled WGS sequence"/>
</dbReference>
<feature type="domain" description="RNase H type-2" evidence="17">
    <location>
        <begin position="69"/>
        <end position="254"/>
    </location>
</feature>
<dbReference type="Gene3D" id="3.30.420.10">
    <property type="entry name" value="Ribonuclease H-like superfamily/Ribonuclease H"/>
    <property type="match status" value="1"/>
</dbReference>
<evidence type="ECO:0000256" key="14">
    <source>
        <dbReference type="HAMAP-Rule" id="MF_00052"/>
    </source>
</evidence>
<organism evidence="18 19">
    <name type="scientific">Fructilactobacillus fructivorans</name>
    <dbReference type="NCBI Taxonomy" id="1614"/>
    <lineage>
        <taxon>Bacteria</taxon>
        <taxon>Bacillati</taxon>
        <taxon>Bacillota</taxon>
        <taxon>Bacilli</taxon>
        <taxon>Lactobacillales</taxon>
        <taxon>Lactobacillaceae</taxon>
        <taxon>Fructilactobacillus</taxon>
    </lineage>
</organism>
<dbReference type="InterPro" id="IPR024567">
    <property type="entry name" value="RNase_HII/HIII_dom"/>
</dbReference>
<dbReference type="GO" id="GO:0003723">
    <property type="term" value="F:RNA binding"/>
    <property type="evidence" value="ECO:0007669"/>
    <property type="project" value="UniProtKB-UniRule"/>
</dbReference>
<dbReference type="EMBL" id="JOJZ01000007">
    <property type="protein sequence ID" value="KID42585.1"/>
    <property type="molecule type" value="Genomic_DNA"/>
</dbReference>
<proteinExistence type="inferred from homology"/>
<name>A0A0C1M0E3_9LACO</name>
<feature type="binding site" evidence="14 15">
    <location>
        <position position="167"/>
    </location>
    <ligand>
        <name>a divalent metal cation</name>
        <dbReference type="ChEBI" id="CHEBI:60240"/>
    </ligand>
</feature>
<comment type="similarity">
    <text evidence="5 14 16">Belongs to the RNase HII family.</text>
</comment>
<dbReference type="PANTHER" id="PTHR10954">
    <property type="entry name" value="RIBONUCLEASE H2 SUBUNIT A"/>
    <property type="match status" value="1"/>
</dbReference>
<evidence type="ECO:0000256" key="11">
    <source>
        <dbReference type="ARBA" id="ARBA00022759"/>
    </source>
</evidence>
<dbReference type="FunFam" id="3.30.420.10:FF:000006">
    <property type="entry name" value="Ribonuclease HII"/>
    <property type="match status" value="1"/>
</dbReference>
<comment type="catalytic activity">
    <reaction evidence="1 14 15 16">
        <text>Endonucleolytic cleavage to 5'-phosphomonoester.</text>
        <dbReference type="EC" id="3.1.26.4"/>
    </reaction>
</comment>
<dbReference type="GO" id="GO:0006298">
    <property type="term" value="P:mismatch repair"/>
    <property type="evidence" value="ECO:0007669"/>
    <property type="project" value="TreeGrafter"/>
</dbReference>
<evidence type="ECO:0000313" key="19">
    <source>
        <dbReference type="Proteomes" id="UP000031397"/>
    </source>
</evidence>
<evidence type="ECO:0000256" key="2">
    <source>
        <dbReference type="ARBA" id="ARBA00001946"/>
    </source>
</evidence>
<feature type="binding site" evidence="14 15">
    <location>
        <position position="75"/>
    </location>
    <ligand>
        <name>a divalent metal cation</name>
        <dbReference type="ChEBI" id="CHEBI:60240"/>
    </ligand>
</feature>
<dbReference type="PATRIC" id="fig|1614.7.peg.29"/>
<comment type="caution">
    <text evidence="18">The sequence shown here is derived from an EMBL/GenBank/DDBJ whole genome shotgun (WGS) entry which is preliminary data.</text>
</comment>
<dbReference type="InterPro" id="IPR012337">
    <property type="entry name" value="RNaseH-like_sf"/>
</dbReference>
<dbReference type="Pfam" id="PF01351">
    <property type="entry name" value="RNase_HII"/>
    <property type="match status" value="1"/>
</dbReference>
<dbReference type="OrthoDB" id="9803420at2"/>
<evidence type="ECO:0000256" key="3">
    <source>
        <dbReference type="ARBA" id="ARBA00004065"/>
    </source>
</evidence>
<dbReference type="GO" id="GO:0032299">
    <property type="term" value="C:ribonuclease H2 complex"/>
    <property type="evidence" value="ECO:0007669"/>
    <property type="project" value="TreeGrafter"/>
</dbReference>
<dbReference type="GO" id="GO:0043137">
    <property type="term" value="P:DNA replication, removal of RNA primer"/>
    <property type="evidence" value="ECO:0007669"/>
    <property type="project" value="TreeGrafter"/>
</dbReference>
<comment type="subcellular location">
    <subcellularLocation>
        <location evidence="4 14">Cytoplasm</location>
    </subcellularLocation>
</comment>
<feature type="binding site" evidence="14 15">
    <location>
        <position position="76"/>
    </location>
    <ligand>
        <name>a divalent metal cation</name>
        <dbReference type="ChEBI" id="CHEBI:60240"/>
    </ligand>
</feature>
<dbReference type="SUPFAM" id="SSF53098">
    <property type="entry name" value="Ribonuclease H-like"/>
    <property type="match status" value="1"/>
</dbReference>
<evidence type="ECO:0000256" key="13">
    <source>
        <dbReference type="ARBA" id="ARBA00023211"/>
    </source>
</evidence>
<evidence type="ECO:0000256" key="4">
    <source>
        <dbReference type="ARBA" id="ARBA00004496"/>
    </source>
</evidence>
<dbReference type="InterPro" id="IPR036397">
    <property type="entry name" value="RNaseH_sf"/>
</dbReference>
<evidence type="ECO:0000256" key="9">
    <source>
        <dbReference type="ARBA" id="ARBA00022722"/>
    </source>
</evidence>
<dbReference type="RefSeq" id="WP_039142863.1">
    <property type="nucleotide sequence ID" value="NZ_JOJZ01000007.1"/>
</dbReference>
<dbReference type="AlphaFoldDB" id="A0A0C1M0E3"/>
<dbReference type="NCBIfam" id="NF000595">
    <property type="entry name" value="PRK00015.1-3"/>
    <property type="match status" value="1"/>
</dbReference>
<evidence type="ECO:0000256" key="1">
    <source>
        <dbReference type="ARBA" id="ARBA00000077"/>
    </source>
</evidence>
<keyword evidence="8 14" id="KW-0963">Cytoplasm</keyword>
<dbReference type="GO" id="GO:0030145">
    <property type="term" value="F:manganese ion binding"/>
    <property type="evidence" value="ECO:0007669"/>
    <property type="project" value="UniProtKB-UniRule"/>
</dbReference>
<sequence>MTIREIAERFANVTDVSDPLFVQFDGDHRIGVQKIIKKTLKRLKEENERQHEFFNRFKYEKELWHKGIKYVAGVDEVGRGPLAGPVVAGAAILPSDFDLVDVNDSKQLSDEKRRELVPLIQKEAIAYSCIPISSQIIDEINIYEATRVAMKRAVYKLDPQPSHIIVDAMTITNDIPQTRLIKGDAKSVSVAAASILAKVFRDDLMDEYAVQYPRYGFEHNAGYGTKQHLLALAKYGPTPIHRKTFSPVLKTIHH</sequence>
<evidence type="ECO:0000313" key="18">
    <source>
        <dbReference type="EMBL" id="KID42585.1"/>
    </source>
</evidence>
<dbReference type="EC" id="3.1.26.4" evidence="6 14"/>
<evidence type="ECO:0000256" key="5">
    <source>
        <dbReference type="ARBA" id="ARBA00007383"/>
    </source>
</evidence>
<keyword evidence="10 14" id="KW-0479">Metal-binding</keyword>
<dbReference type="InterPro" id="IPR001352">
    <property type="entry name" value="RNase_HII/HIII"/>
</dbReference>
<keyword evidence="12 14" id="KW-0378">Hydrolase</keyword>
<dbReference type="PROSITE" id="PS51975">
    <property type="entry name" value="RNASE_H_2"/>
    <property type="match status" value="1"/>
</dbReference>
<comment type="function">
    <text evidence="3 14 16">Endonuclease that specifically degrades the RNA of RNA-DNA hybrids.</text>
</comment>
<dbReference type="PANTHER" id="PTHR10954:SF18">
    <property type="entry name" value="RIBONUCLEASE HII"/>
    <property type="match status" value="1"/>
</dbReference>
<keyword evidence="11 14" id="KW-0255">Endonuclease</keyword>
<evidence type="ECO:0000256" key="7">
    <source>
        <dbReference type="ARBA" id="ARBA00019179"/>
    </source>
</evidence>
<evidence type="ECO:0000259" key="17">
    <source>
        <dbReference type="PROSITE" id="PS51975"/>
    </source>
</evidence>
<evidence type="ECO:0000256" key="16">
    <source>
        <dbReference type="RuleBase" id="RU003515"/>
    </source>
</evidence>
<dbReference type="HAMAP" id="MF_00052_B">
    <property type="entry name" value="RNase_HII_B"/>
    <property type="match status" value="1"/>
</dbReference>
<dbReference type="GO" id="GO:0005737">
    <property type="term" value="C:cytoplasm"/>
    <property type="evidence" value="ECO:0007669"/>
    <property type="project" value="UniProtKB-SubCell"/>
</dbReference>
<dbReference type="InterPro" id="IPR022898">
    <property type="entry name" value="RNase_HII"/>
</dbReference>
<evidence type="ECO:0000256" key="12">
    <source>
        <dbReference type="ARBA" id="ARBA00022801"/>
    </source>
</evidence>
<keyword evidence="13 14" id="KW-0464">Manganese</keyword>
<gene>
    <name evidence="14" type="primary">rnhB</name>
    <name evidence="18" type="ORF">LfDm3_0037</name>
</gene>
<dbReference type="CDD" id="cd07182">
    <property type="entry name" value="RNase_HII_bacteria_HII_like"/>
    <property type="match status" value="1"/>
</dbReference>
<keyword evidence="19" id="KW-1185">Reference proteome</keyword>
<evidence type="ECO:0000256" key="10">
    <source>
        <dbReference type="ARBA" id="ARBA00022723"/>
    </source>
</evidence>
<reference evidence="18 19" key="1">
    <citation type="submission" date="2014-06" db="EMBL/GenBank/DDBJ databases">
        <title>Functional and comparative genomic analyses of the Drosophila gut microbiota identify candidate symbiosis factors.</title>
        <authorList>
            <person name="Newell P.D."/>
            <person name="Chaston J.M."/>
            <person name="Douglas A.E."/>
        </authorList>
    </citation>
    <scope>NUCLEOTIDE SEQUENCE [LARGE SCALE GENOMIC DNA]</scope>
    <source>
        <strain evidence="18 19">DmCS_002</strain>
    </source>
</reference>
<protein>
    <recommendedName>
        <fullName evidence="7 14">Ribonuclease HII</fullName>
        <shortName evidence="14">RNase HII</shortName>
        <ecNumber evidence="6 14">3.1.26.4</ecNumber>
    </recommendedName>
</protein>
<comment type="cofactor">
    <cofactor evidence="2">
        <name>Mg(2+)</name>
        <dbReference type="ChEBI" id="CHEBI:18420"/>
    </cofactor>
</comment>
<dbReference type="NCBIfam" id="NF000594">
    <property type="entry name" value="PRK00015.1-1"/>
    <property type="match status" value="1"/>
</dbReference>
<comment type="cofactor">
    <cofactor evidence="14 15">
        <name>Mn(2+)</name>
        <dbReference type="ChEBI" id="CHEBI:29035"/>
    </cofactor>
    <cofactor evidence="14 15">
        <name>Mg(2+)</name>
        <dbReference type="ChEBI" id="CHEBI:18420"/>
    </cofactor>
    <text evidence="14 15">Manganese or magnesium. Binds 1 divalent metal ion per monomer in the absence of substrate. May bind a second metal ion after substrate binding.</text>
</comment>
<evidence type="ECO:0000256" key="8">
    <source>
        <dbReference type="ARBA" id="ARBA00022490"/>
    </source>
</evidence>
<evidence type="ECO:0000256" key="15">
    <source>
        <dbReference type="PROSITE-ProRule" id="PRU01319"/>
    </source>
</evidence>